<evidence type="ECO:0000313" key="2">
    <source>
        <dbReference type="Proteomes" id="UP001204015"/>
    </source>
</evidence>
<name>A0ABT1BZD3_9BACT</name>
<comment type="caution">
    <text evidence="1">The sequence shown here is derived from an EMBL/GenBank/DDBJ whole genome shotgun (WGS) entry which is preliminary data.</text>
</comment>
<dbReference type="Proteomes" id="UP001204015">
    <property type="component" value="Unassembled WGS sequence"/>
</dbReference>
<dbReference type="RefSeq" id="WP_252761699.1">
    <property type="nucleotide sequence ID" value="NZ_JAMXLY010000051.1"/>
</dbReference>
<organism evidence="1 2">
    <name type="scientific">Segatella cerevisiae</name>
    <dbReference type="NCBI Taxonomy" id="2053716"/>
    <lineage>
        <taxon>Bacteria</taxon>
        <taxon>Pseudomonadati</taxon>
        <taxon>Bacteroidota</taxon>
        <taxon>Bacteroidia</taxon>
        <taxon>Bacteroidales</taxon>
        <taxon>Prevotellaceae</taxon>
        <taxon>Segatella</taxon>
    </lineage>
</organism>
<evidence type="ECO:0000313" key="1">
    <source>
        <dbReference type="EMBL" id="MCO6026344.1"/>
    </source>
</evidence>
<protein>
    <submittedName>
        <fullName evidence="1">Uncharacterized protein</fullName>
    </submittedName>
</protein>
<proteinExistence type="predicted"/>
<keyword evidence="2" id="KW-1185">Reference proteome</keyword>
<reference evidence="1 2" key="1">
    <citation type="submission" date="2022-06" db="EMBL/GenBank/DDBJ databases">
        <title>A taxonomic note on the genus Prevotella: Description of four novel genera and emended description of the genera Hallella and Xylanibacter.</title>
        <authorList>
            <person name="Hitch T.C.A."/>
        </authorList>
    </citation>
    <scope>NUCLEOTIDE SEQUENCE [LARGE SCALE GENOMIC DNA]</scope>
    <source>
        <strain evidence="1 2">DSM 100619</strain>
    </source>
</reference>
<sequence>MENTVFGVRGTCMDSSKSPIRLKDGDEITAHEVPTNEQQIIRNIKKIVCVVLNNGKAYVKMLAFYDGAHREIGLKCFEPKETVYYVPLGMVSYLFVVDRVL</sequence>
<dbReference type="EMBL" id="JAMXLY010000051">
    <property type="protein sequence ID" value="MCO6026344.1"/>
    <property type="molecule type" value="Genomic_DNA"/>
</dbReference>
<accession>A0ABT1BZD3</accession>
<gene>
    <name evidence="1" type="ORF">NG821_10930</name>
</gene>